<dbReference type="PROSITE" id="PS51192">
    <property type="entry name" value="HELICASE_ATP_BIND_1"/>
    <property type="match status" value="1"/>
</dbReference>
<evidence type="ECO:0000259" key="8">
    <source>
        <dbReference type="PROSITE" id="PS51192"/>
    </source>
</evidence>
<dbReference type="SMART" id="SM00847">
    <property type="entry name" value="HA2"/>
    <property type="match status" value="1"/>
</dbReference>
<proteinExistence type="inferred from homology"/>
<dbReference type="InterPro" id="IPR011545">
    <property type="entry name" value="DEAD/DEAH_box_helicase_dom"/>
</dbReference>
<keyword evidence="3" id="KW-0547">Nucleotide-binding</keyword>
<evidence type="ECO:0000256" key="7">
    <source>
        <dbReference type="ARBA" id="ARBA00047984"/>
    </source>
</evidence>
<evidence type="ECO:0000256" key="6">
    <source>
        <dbReference type="ARBA" id="ARBA00022840"/>
    </source>
</evidence>
<dbReference type="SMART" id="SM00487">
    <property type="entry name" value="DEXDc"/>
    <property type="match status" value="1"/>
</dbReference>
<dbReference type="PANTHER" id="PTHR18934">
    <property type="entry name" value="ATP-DEPENDENT RNA HELICASE"/>
    <property type="match status" value="1"/>
</dbReference>
<keyword evidence="11" id="KW-1185">Reference proteome</keyword>
<comment type="catalytic activity">
    <reaction evidence="7">
        <text>ATP + H2O = ADP + phosphate + H(+)</text>
        <dbReference type="Rhea" id="RHEA:13065"/>
        <dbReference type="ChEBI" id="CHEBI:15377"/>
        <dbReference type="ChEBI" id="CHEBI:15378"/>
        <dbReference type="ChEBI" id="CHEBI:30616"/>
        <dbReference type="ChEBI" id="CHEBI:43474"/>
        <dbReference type="ChEBI" id="CHEBI:456216"/>
        <dbReference type="EC" id="3.6.4.13"/>
    </reaction>
</comment>
<dbReference type="Pfam" id="PF04408">
    <property type="entry name" value="WHD_HA2"/>
    <property type="match status" value="1"/>
</dbReference>
<dbReference type="InterPro" id="IPR027417">
    <property type="entry name" value="P-loop_NTPase"/>
</dbReference>
<sequence length="585" mass="64092">MWRPGQQQPAPLLVDSTPTDFSYTPHFPLPPSSSSSQALPIRSHRRQILYALEHNQVLVIVGETGSGKSTQIPKYLLEGGWCGNNHQVVITQPRRVAAVRLSDRVKFELGQSGDSVGYKLRFDDGTNGGTKIKFVTDGVLVGEARMDPRLEDYSVVVVDEAHERNLNQDVLLGLLKKILPVRKELRVIVCSATIDAESFLEFFKREEGKKKEEQVKGEIISVDGSIAETSLTLPHVKFVVDSGMSKGPWFDCVRGVSRLVVGKGTKSNARQRAGRAGRVSRGKCYRLYTAEAYGRMEDCEPPEILRTPLATLVLTLKLLGVENIARFKMLTPPPVEALEEALEELYALGAIDEKCNVVEGVGDVMAELPLDVKMGRSVIEGIKIGAAEEVIAVAAACQVNGIMVKPRTQQQGRERDVVVGEMARGGGDHVVYARIMEGEDWRNGGWCKERFVNQRAVRKADEIRGQLRRLCSRMVGGGRLSAAGTEEQGERLILQALASGHVFNAGRIGSDGKYRTMRGGTALEIHPGSVFGRFGRFSEYIVYGNTEDGREGTVRICNVSGIDGNWLLRDGGEKVYMKKGGVGGA</sequence>
<organism evidence="10 11">
    <name type="scientific">Triparma retinervis</name>
    <dbReference type="NCBI Taxonomy" id="2557542"/>
    <lineage>
        <taxon>Eukaryota</taxon>
        <taxon>Sar</taxon>
        <taxon>Stramenopiles</taxon>
        <taxon>Ochrophyta</taxon>
        <taxon>Bolidophyceae</taxon>
        <taxon>Parmales</taxon>
        <taxon>Triparmaceae</taxon>
        <taxon>Triparma</taxon>
    </lineage>
</organism>
<dbReference type="PANTHER" id="PTHR18934:SF136">
    <property type="entry name" value="ATP-DEPENDENT RNA HELICASE DHX35-RELATED"/>
    <property type="match status" value="1"/>
</dbReference>
<dbReference type="PROSITE" id="PS51194">
    <property type="entry name" value="HELICASE_CTER"/>
    <property type="match status" value="1"/>
</dbReference>
<accession>A0A9W6ZC58</accession>
<keyword evidence="4" id="KW-0378">Hydrolase</keyword>
<evidence type="ECO:0000256" key="4">
    <source>
        <dbReference type="ARBA" id="ARBA00022801"/>
    </source>
</evidence>
<evidence type="ECO:0000256" key="3">
    <source>
        <dbReference type="ARBA" id="ARBA00022741"/>
    </source>
</evidence>
<reference evidence="10" key="1">
    <citation type="submission" date="2022-07" db="EMBL/GenBank/DDBJ databases">
        <title>Genome analysis of Parmales, a sister group of diatoms, reveals the evolutionary specialization of diatoms from phago-mixotrophs to photoautotrophs.</title>
        <authorList>
            <person name="Ban H."/>
            <person name="Sato S."/>
            <person name="Yoshikawa S."/>
            <person name="Kazumasa Y."/>
            <person name="Nakamura Y."/>
            <person name="Ichinomiya M."/>
            <person name="Saitoh K."/>
            <person name="Sato N."/>
            <person name="Blanc-Mathieu R."/>
            <person name="Endo H."/>
            <person name="Kuwata A."/>
            <person name="Ogata H."/>
        </authorList>
    </citation>
    <scope>NUCLEOTIDE SEQUENCE</scope>
</reference>
<dbReference type="Gene3D" id="3.40.50.300">
    <property type="entry name" value="P-loop containing nucleotide triphosphate hydrolases"/>
    <property type="match status" value="1"/>
</dbReference>
<dbReference type="EMBL" id="BRXZ01003159">
    <property type="protein sequence ID" value="GMH48607.1"/>
    <property type="molecule type" value="Genomic_DNA"/>
</dbReference>
<dbReference type="InterPro" id="IPR001650">
    <property type="entry name" value="Helicase_C-like"/>
</dbReference>
<dbReference type="GO" id="GO:0016787">
    <property type="term" value="F:hydrolase activity"/>
    <property type="evidence" value="ECO:0007669"/>
    <property type="project" value="UniProtKB-KW"/>
</dbReference>
<dbReference type="FunFam" id="3.40.50.300:FF:000578">
    <property type="entry name" value="probable ATP-dependent RNA helicase DHX35"/>
    <property type="match status" value="1"/>
</dbReference>
<protein>
    <recommendedName>
        <fullName evidence="2">RNA helicase</fullName>
        <ecNumber evidence="2">3.6.4.13</ecNumber>
    </recommendedName>
</protein>
<comment type="caution">
    <text evidence="10">The sequence shown here is derived from an EMBL/GenBank/DDBJ whole genome shotgun (WGS) entry which is preliminary data.</text>
</comment>
<dbReference type="AlphaFoldDB" id="A0A9W6ZC58"/>
<dbReference type="InterPro" id="IPR014001">
    <property type="entry name" value="Helicase_ATP-bd"/>
</dbReference>
<evidence type="ECO:0000259" key="9">
    <source>
        <dbReference type="PROSITE" id="PS51194"/>
    </source>
</evidence>
<evidence type="ECO:0000256" key="1">
    <source>
        <dbReference type="ARBA" id="ARBA00008792"/>
    </source>
</evidence>
<name>A0A9W6ZC58_9STRA</name>
<comment type="similarity">
    <text evidence="1">Belongs to the DEAD box helicase family. DEAH subfamily.</text>
</comment>
<keyword evidence="5" id="KW-0347">Helicase</keyword>
<dbReference type="InterPro" id="IPR007502">
    <property type="entry name" value="Helicase-assoc_dom"/>
</dbReference>
<dbReference type="Proteomes" id="UP001165082">
    <property type="component" value="Unassembled WGS sequence"/>
</dbReference>
<dbReference type="PROSITE" id="PS00690">
    <property type="entry name" value="DEAH_ATP_HELICASE"/>
    <property type="match status" value="1"/>
</dbReference>
<dbReference type="SUPFAM" id="SSF52540">
    <property type="entry name" value="P-loop containing nucleoside triphosphate hydrolases"/>
    <property type="match status" value="1"/>
</dbReference>
<evidence type="ECO:0000313" key="11">
    <source>
        <dbReference type="Proteomes" id="UP001165082"/>
    </source>
</evidence>
<evidence type="ECO:0000256" key="2">
    <source>
        <dbReference type="ARBA" id="ARBA00012552"/>
    </source>
</evidence>
<dbReference type="GO" id="GO:0005524">
    <property type="term" value="F:ATP binding"/>
    <property type="evidence" value="ECO:0007669"/>
    <property type="project" value="UniProtKB-KW"/>
</dbReference>
<dbReference type="OrthoDB" id="10253254at2759"/>
<keyword evidence="6" id="KW-0067">ATP-binding</keyword>
<dbReference type="GO" id="GO:0003724">
    <property type="term" value="F:RNA helicase activity"/>
    <property type="evidence" value="ECO:0007669"/>
    <property type="project" value="UniProtKB-EC"/>
</dbReference>
<dbReference type="Gene3D" id="1.20.120.1080">
    <property type="match status" value="1"/>
</dbReference>
<dbReference type="InterPro" id="IPR048333">
    <property type="entry name" value="HA2_WH"/>
</dbReference>
<dbReference type="GO" id="GO:0003723">
    <property type="term" value="F:RNA binding"/>
    <property type="evidence" value="ECO:0007669"/>
    <property type="project" value="TreeGrafter"/>
</dbReference>
<dbReference type="EC" id="3.6.4.13" evidence="2"/>
<gene>
    <name evidence="10" type="ORF">TrRE_jg12449</name>
</gene>
<dbReference type="Pfam" id="PF00270">
    <property type="entry name" value="DEAD"/>
    <property type="match status" value="1"/>
</dbReference>
<dbReference type="InterPro" id="IPR002464">
    <property type="entry name" value="DNA/RNA_helicase_DEAH_CS"/>
</dbReference>
<evidence type="ECO:0000256" key="5">
    <source>
        <dbReference type="ARBA" id="ARBA00022806"/>
    </source>
</evidence>
<evidence type="ECO:0000313" key="10">
    <source>
        <dbReference type="EMBL" id="GMH48607.1"/>
    </source>
</evidence>
<feature type="domain" description="Helicase ATP-binding" evidence="8">
    <location>
        <begin position="49"/>
        <end position="212"/>
    </location>
</feature>
<feature type="domain" description="Helicase C-terminal" evidence="9">
    <location>
        <begin position="145"/>
        <end position="320"/>
    </location>
</feature>